<dbReference type="Pfam" id="PF01381">
    <property type="entry name" value="HTH_3"/>
    <property type="match status" value="1"/>
</dbReference>
<dbReference type="OrthoDB" id="9798912at2"/>
<dbReference type="Gene3D" id="1.10.260.40">
    <property type="entry name" value="lambda repressor-like DNA-binding domains"/>
    <property type="match status" value="1"/>
</dbReference>
<evidence type="ECO:0000313" key="2">
    <source>
        <dbReference type="EMBL" id="RDV84890.1"/>
    </source>
</evidence>
<dbReference type="Proteomes" id="UP000256329">
    <property type="component" value="Unassembled WGS sequence"/>
</dbReference>
<feature type="domain" description="HTH cro/C1-type" evidence="1">
    <location>
        <begin position="8"/>
        <end position="62"/>
    </location>
</feature>
<gene>
    <name evidence="2" type="ORF">DXX99_02295</name>
</gene>
<name>A0A3D8P6B7_9THEO</name>
<dbReference type="RefSeq" id="WP_115791883.1">
    <property type="nucleotide sequence ID" value="NZ_QSLN01000001.1"/>
</dbReference>
<comment type="caution">
    <text evidence="2">The sequence shown here is derived from an EMBL/GenBank/DDBJ whole genome shotgun (WGS) entry which is preliminary data.</text>
</comment>
<dbReference type="PROSITE" id="PS50943">
    <property type="entry name" value="HTH_CROC1"/>
    <property type="match status" value="1"/>
</dbReference>
<dbReference type="SUPFAM" id="SSF47413">
    <property type="entry name" value="lambda repressor-like DNA-binding domains"/>
    <property type="match status" value="1"/>
</dbReference>
<dbReference type="GO" id="GO:0003677">
    <property type="term" value="F:DNA binding"/>
    <property type="evidence" value="ECO:0007669"/>
    <property type="project" value="InterPro"/>
</dbReference>
<sequence length="79" mass="9242">MARRFTVIKYARMLLGLTQEELARAIGRSRSLVSLVENRRYALSPELQAEVVSFFERYWADATIDKLFDRETGLAKEMR</sequence>
<protein>
    <submittedName>
        <fullName evidence="2">Helix-turn-helix domain-containing protein</fullName>
    </submittedName>
</protein>
<reference evidence="2 3" key="1">
    <citation type="submission" date="2018-08" db="EMBL/GenBank/DDBJ databases">
        <title>Form III RuBisCO-mediated autotrophy in Thermodesulfobium bacteria.</title>
        <authorList>
            <person name="Toshchakov S.V."/>
            <person name="Kublanov I.V."/>
            <person name="Frolov E."/>
            <person name="Bonch-Osmolovskaya E.A."/>
            <person name="Tourova T.P."/>
            <person name="Chernych N.A."/>
            <person name="Lebedinsky A.V."/>
        </authorList>
    </citation>
    <scope>NUCLEOTIDE SEQUENCE [LARGE SCALE GENOMIC DNA]</scope>
    <source>
        <strain evidence="2 3">SR</strain>
    </source>
</reference>
<accession>A0A3D8P6B7</accession>
<dbReference type="EMBL" id="QSLN01000001">
    <property type="protein sequence ID" value="RDV84890.1"/>
    <property type="molecule type" value="Genomic_DNA"/>
</dbReference>
<dbReference type="InterPro" id="IPR010982">
    <property type="entry name" value="Lambda_DNA-bd_dom_sf"/>
</dbReference>
<evidence type="ECO:0000313" key="3">
    <source>
        <dbReference type="Proteomes" id="UP000256329"/>
    </source>
</evidence>
<proteinExistence type="predicted"/>
<evidence type="ECO:0000259" key="1">
    <source>
        <dbReference type="PROSITE" id="PS50943"/>
    </source>
</evidence>
<dbReference type="SMART" id="SM00530">
    <property type="entry name" value="HTH_XRE"/>
    <property type="match status" value="1"/>
</dbReference>
<keyword evidence="3" id="KW-1185">Reference proteome</keyword>
<dbReference type="CDD" id="cd00093">
    <property type="entry name" value="HTH_XRE"/>
    <property type="match status" value="1"/>
</dbReference>
<dbReference type="AlphaFoldDB" id="A0A3D8P6B7"/>
<organism evidence="2 3">
    <name type="scientific">Ammonifex thiophilus</name>
    <dbReference type="NCBI Taxonomy" id="444093"/>
    <lineage>
        <taxon>Bacteria</taxon>
        <taxon>Bacillati</taxon>
        <taxon>Bacillota</taxon>
        <taxon>Clostridia</taxon>
        <taxon>Thermoanaerobacterales</taxon>
        <taxon>Thermoanaerobacteraceae</taxon>
        <taxon>Ammonifex</taxon>
    </lineage>
</organism>
<dbReference type="InterPro" id="IPR001387">
    <property type="entry name" value="Cro/C1-type_HTH"/>
</dbReference>